<protein>
    <recommendedName>
        <fullName evidence="2">DUF8039 domain-containing protein</fullName>
    </recommendedName>
</protein>
<reference evidence="3" key="1">
    <citation type="submission" date="2023-07" db="EMBL/GenBank/DDBJ databases">
        <title>A chromosome-level genome assembly of Lolium multiflorum.</title>
        <authorList>
            <person name="Chen Y."/>
            <person name="Copetti D."/>
            <person name="Kolliker R."/>
            <person name="Studer B."/>
        </authorList>
    </citation>
    <scope>NUCLEOTIDE SEQUENCE</scope>
    <source>
        <strain evidence="3">02402/16</strain>
        <tissue evidence="3">Leaf</tissue>
    </source>
</reference>
<dbReference type="InterPro" id="IPR038765">
    <property type="entry name" value="Papain-like_cys_pep_sf"/>
</dbReference>
<proteinExistence type="predicted"/>
<accession>A0AAD8WG67</accession>
<feature type="region of interest" description="Disordered" evidence="1">
    <location>
        <begin position="547"/>
        <end position="575"/>
    </location>
</feature>
<feature type="compositionally biased region" description="Acidic residues" evidence="1">
    <location>
        <begin position="657"/>
        <end position="666"/>
    </location>
</feature>
<feature type="compositionally biased region" description="Pro residues" evidence="1">
    <location>
        <begin position="771"/>
        <end position="782"/>
    </location>
</feature>
<evidence type="ECO:0000313" key="4">
    <source>
        <dbReference type="Proteomes" id="UP001231189"/>
    </source>
</evidence>
<feature type="compositionally biased region" description="Basic and acidic residues" evidence="1">
    <location>
        <begin position="547"/>
        <end position="565"/>
    </location>
</feature>
<sequence length="1281" mass="144452">MENYSLLMGDSSVDEDGGVDGEAFRALPRPGGVRNRDSCPPDLGFAMAAAGSHLLRSGFMPSYYCWTKHGERGVMMEDNEEEEEDDDGYPNFPEYDDTAEGNEDNEVEDQEAPDEPADDDLGRAIADARRECETEKERLAFDKMIEDHNKLLYPTCEDGHKKLGSTLELLQWKAENGVTDSGFGKLLTIIKRKLPRGNELPASTYEAKKIVCPLGLDVQKIHACINDCILYRGEYENLDACPVCTALRYKIRRDDPGDVEGERPRKRVPAKPSGSSTSSVKSRKRGPAKKLDDGVRHDITHIAKDGKPIAPEKGAKAFIAQCGVLVRDHVPITVREWNKPKGLVLSAEEEGQGLYIDDVAKNSIMDKLMSHFNIVPEEGGDAEKAKMEQALREFGKKKMAELFKSHKKRLRRLIKIKKTPDNEKVKTHWEEFVKYSTESEEFKRRSEINKANAALKLYHQILGPGGYRANRPKWQAAEEELTRKGIRLGTHGWIERCKEWFYGIGGTLHPETGKCIYKKAHLKVPIDALERAHRDVEAGLFQPERENDELTRALGNKEHGGRTRGTEGSVPWKYGFPAERKRFPDKSHERRKARETDRLANLEEGMSTMKAQLTMVTQVLTSQMAQGQAVDPALLNAIAPLQSQPHRKSSVASSQQVDDDDDDDQVVEPPRYPPVDDLTESRPCELHVKVFNLSFKAAVGILLPTRSYHCRSVQDDFAVVMVDEVMRDYEGLVLEHPAGEDGEIKELGEARRTTVQWRKENIVFPGEKPTSMPPPPPPPPESPPRDDSPVRDDDSPIHDQSAPRENTPPPPPPPRQETPPPPLKQKRKRSAAPPTAPKRSSTPMRAQTPELLPHEQTEEQKAFLAPKKMFIPPQTVKHFAETRMKRPELRADYDRSLGQSSRASKEAKKVAQLGQQDIQAAPHFIVEPYHDPETASMIERAARAQGASVEYEDYYPTAQVVNTYRYGKDLVKPGELARLGTQMRRLHEWYLKACRRSESYLTVYLRDEHYFRGEDEINLELEELFQLFNQDALDKAVISCYCLMKKLEYKRGKLLPLGFIDPNTVHEVTVRQYPKDTEDNIVMFLEKQADKEDIFFPYNFNFHFILLIIDLHLGVVNVMDSKRKEYAEWADMAAILQRAWKRFINTVPGEWKPELTFRDYPGIGAWISRPSYPRRASVSAAKGLLQDRRPLVLPVSRLRLAAVSGSVMLFPSAPAAFVRHAAGPNQDPRAALAPTLLSGGSALPGSFAALDGFRSAPGSCWMGELFAVIGGCTFQRRPDSL</sequence>
<evidence type="ECO:0000256" key="1">
    <source>
        <dbReference type="SAM" id="MobiDB-lite"/>
    </source>
</evidence>
<feature type="compositionally biased region" description="Basic and acidic residues" evidence="1">
    <location>
        <begin position="783"/>
        <end position="797"/>
    </location>
</feature>
<keyword evidence="4" id="KW-1185">Reference proteome</keyword>
<feature type="domain" description="DUF8039" evidence="2">
    <location>
        <begin position="674"/>
        <end position="764"/>
    </location>
</feature>
<dbReference type="InterPro" id="IPR058352">
    <property type="entry name" value="DUF8039"/>
</dbReference>
<dbReference type="EMBL" id="JAUUTY010000003">
    <property type="protein sequence ID" value="KAK1660581.1"/>
    <property type="molecule type" value="Genomic_DNA"/>
</dbReference>
<feature type="region of interest" description="Disordered" evidence="1">
    <location>
        <begin position="1"/>
        <end position="35"/>
    </location>
</feature>
<feature type="region of interest" description="Disordered" evidence="1">
    <location>
        <begin position="78"/>
        <end position="121"/>
    </location>
</feature>
<feature type="compositionally biased region" description="Pro residues" evidence="1">
    <location>
        <begin position="806"/>
        <end position="823"/>
    </location>
</feature>
<evidence type="ECO:0000313" key="3">
    <source>
        <dbReference type="EMBL" id="KAK1660581.1"/>
    </source>
</evidence>
<name>A0AAD8WG67_LOLMU</name>
<dbReference type="Gene3D" id="3.40.395.10">
    <property type="entry name" value="Adenoviral Proteinase, Chain A"/>
    <property type="match status" value="1"/>
</dbReference>
<feature type="region of interest" description="Disordered" evidence="1">
    <location>
        <begin position="763"/>
        <end position="859"/>
    </location>
</feature>
<dbReference type="SUPFAM" id="SSF54001">
    <property type="entry name" value="Cysteine proteinases"/>
    <property type="match status" value="1"/>
</dbReference>
<dbReference type="PANTHER" id="PTHR33018:SF34">
    <property type="entry name" value="OS02G0472350 PROTEIN"/>
    <property type="match status" value="1"/>
</dbReference>
<feature type="region of interest" description="Disordered" evidence="1">
    <location>
        <begin position="255"/>
        <end position="297"/>
    </location>
</feature>
<feature type="compositionally biased region" description="Acidic residues" evidence="1">
    <location>
        <begin position="78"/>
        <end position="119"/>
    </location>
</feature>
<dbReference type="PANTHER" id="PTHR33018">
    <property type="entry name" value="OS10G0338966 PROTEIN-RELATED"/>
    <property type="match status" value="1"/>
</dbReference>
<organism evidence="3 4">
    <name type="scientific">Lolium multiflorum</name>
    <name type="common">Italian ryegrass</name>
    <name type="synonym">Lolium perenne subsp. multiflorum</name>
    <dbReference type="NCBI Taxonomy" id="4521"/>
    <lineage>
        <taxon>Eukaryota</taxon>
        <taxon>Viridiplantae</taxon>
        <taxon>Streptophyta</taxon>
        <taxon>Embryophyta</taxon>
        <taxon>Tracheophyta</taxon>
        <taxon>Spermatophyta</taxon>
        <taxon>Magnoliopsida</taxon>
        <taxon>Liliopsida</taxon>
        <taxon>Poales</taxon>
        <taxon>Poaceae</taxon>
        <taxon>BOP clade</taxon>
        <taxon>Pooideae</taxon>
        <taxon>Poodae</taxon>
        <taxon>Poeae</taxon>
        <taxon>Poeae Chloroplast Group 2 (Poeae type)</taxon>
        <taxon>Loliodinae</taxon>
        <taxon>Loliinae</taxon>
        <taxon>Lolium</taxon>
    </lineage>
</organism>
<feature type="region of interest" description="Disordered" evidence="1">
    <location>
        <begin position="643"/>
        <end position="679"/>
    </location>
</feature>
<gene>
    <name evidence="3" type="ORF">QYE76_048740</name>
</gene>
<dbReference type="Proteomes" id="UP001231189">
    <property type="component" value="Unassembled WGS sequence"/>
</dbReference>
<dbReference type="Pfam" id="PF26133">
    <property type="entry name" value="DUF8039"/>
    <property type="match status" value="1"/>
</dbReference>
<evidence type="ECO:0000259" key="2">
    <source>
        <dbReference type="Pfam" id="PF26133"/>
    </source>
</evidence>
<comment type="caution">
    <text evidence="3">The sequence shown here is derived from an EMBL/GenBank/DDBJ whole genome shotgun (WGS) entry which is preliminary data.</text>
</comment>